<dbReference type="InterPro" id="IPR036465">
    <property type="entry name" value="vWFA_dom_sf"/>
</dbReference>
<dbReference type="EMBL" id="MPIN01000017">
    <property type="protein sequence ID" value="OJH34758.1"/>
    <property type="molecule type" value="Genomic_DNA"/>
</dbReference>
<protein>
    <recommendedName>
        <fullName evidence="2">VWFA domain-containing protein</fullName>
    </recommendedName>
</protein>
<dbReference type="InterPro" id="IPR002035">
    <property type="entry name" value="VWF_A"/>
</dbReference>
<dbReference type="AlphaFoldDB" id="A0A1L9AXM5"/>
<evidence type="ECO:0000313" key="4">
    <source>
        <dbReference type="Proteomes" id="UP000182229"/>
    </source>
</evidence>
<dbReference type="SUPFAM" id="SSF53300">
    <property type="entry name" value="vWA-like"/>
    <property type="match status" value="1"/>
</dbReference>
<evidence type="ECO:0000259" key="2">
    <source>
        <dbReference type="PROSITE" id="PS50234"/>
    </source>
</evidence>
<keyword evidence="4" id="KW-1185">Reference proteome</keyword>
<dbReference type="STRING" id="83449.BON30_42135"/>
<dbReference type="PROSITE" id="PS50234">
    <property type="entry name" value="VWFA"/>
    <property type="match status" value="1"/>
</dbReference>
<accession>A0A1L9AXM5</accession>
<evidence type="ECO:0000256" key="1">
    <source>
        <dbReference type="SAM" id="MobiDB-lite"/>
    </source>
</evidence>
<proteinExistence type="predicted"/>
<evidence type="ECO:0000313" key="3">
    <source>
        <dbReference type="EMBL" id="OJH34758.1"/>
    </source>
</evidence>
<comment type="caution">
    <text evidence="3">The sequence shown here is derived from an EMBL/GenBank/DDBJ whole genome shotgun (WGS) entry which is preliminary data.</text>
</comment>
<sequence length="314" mass="35296">MGHEKPVEPFSDLHVEDGKVRAVLLHDPTVEGLDMAIYMDASGSMKEEYTYTRPRRSFLEWLQDAPLKEESNQVEPQVRWMLEYLATKDRNGLLRVAYWACGASGRDVQVLGEYKGTEVKQHKFPGPQRLGNHTYLEPALRDYVSYLKEQVGQGARRGCAVIVTDGRLNDAEEVKKFSKKVAKDIASGKLPRLNFVLVGVGDNIDEEQLEDIAHEEFPGVGHLWCHRIAQEITQVAELVAVLVDENMTVAAGGTIYGDRGQVLKTYEGRLPAVLEFDVPEGTNSFTLEVNGQRFTQPLPTGDDHHDEDEDEDHH</sequence>
<reference evidence="3 4" key="2">
    <citation type="submission" date="2016-12" db="EMBL/GenBank/DDBJ databases">
        <title>Draft Genome Sequence of Cystobacter ferrugineus Strain Cbfe23.</title>
        <authorList>
            <person name="Akbar S."/>
            <person name="Dowd S.E."/>
            <person name="Stevens D.C."/>
        </authorList>
    </citation>
    <scope>NUCLEOTIDE SEQUENCE [LARGE SCALE GENOMIC DNA]</scope>
    <source>
        <strain evidence="3 4">Cbfe23</strain>
    </source>
</reference>
<dbReference type="RefSeq" id="WP_071904240.1">
    <property type="nucleotide sequence ID" value="NZ_MPIN01000017.1"/>
</dbReference>
<feature type="compositionally biased region" description="Acidic residues" evidence="1">
    <location>
        <begin position="305"/>
        <end position="314"/>
    </location>
</feature>
<reference evidence="4" key="1">
    <citation type="submission" date="2016-11" db="EMBL/GenBank/DDBJ databases">
        <authorList>
            <person name="Shukria A."/>
            <person name="Stevens D.C."/>
        </authorList>
    </citation>
    <scope>NUCLEOTIDE SEQUENCE [LARGE SCALE GENOMIC DNA]</scope>
    <source>
        <strain evidence="4">Cbfe23</strain>
    </source>
</reference>
<gene>
    <name evidence="3" type="ORF">BON30_42135</name>
</gene>
<dbReference type="OrthoDB" id="5489552at2"/>
<dbReference type="Proteomes" id="UP000182229">
    <property type="component" value="Unassembled WGS sequence"/>
</dbReference>
<name>A0A1L9AXM5_9BACT</name>
<organism evidence="3 4">
    <name type="scientific">Cystobacter ferrugineus</name>
    <dbReference type="NCBI Taxonomy" id="83449"/>
    <lineage>
        <taxon>Bacteria</taxon>
        <taxon>Pseudomonadati</taxon>
        <taxon>Myxococcota</taxon>
        <taxon>Myxococcia</taxon>
        <taxon>Myxococcales</taxon>
        <taxon>Cystobacterineae</taxon>
        <taxon>Archangiaceae</taxon>
        <taxon>Cystobacter</taxon>
    </lineage>
</organism>
<dbReference type="Gene3D" id="3.40.50.410">
    <property type="entry name" value="von Willebrand factor, type A domain"/>
    <property type="match status" value="1"/>
</dbReference>
<feature type="region of interest" description="Disordered" evidence="1">
    <location>
        <begin position="291"/>
        <end position="314"/>
    </location>
</feature>
<feature type="domain" description="VWFA" evidence="2">
    <location>
        <begin position="34"/>
        <end position="239"/>
    </location>
</feature>